<comment type="subcellular location">
    <subcellularLocation>
        <location evidence="1">Mitochondrion</location>
    </subcellularLocation>
</comment>
<dbReference type="VEuPathDB" id="FungiDB:BON22_4722"/>
<feature type="compositionally biased region" description="Polar residues" evidence="3">
    <location>
        <begin position="22"/>
        <end position="41"/>
    </location>
</feature>
<evidence type="ECO:0000256" key="3">
    <source>
        <dbReference type="SAM" id="MobiDB-lite"/>
    </source>
</evidence>
<proteinExistence type="predicted"/>
<dbReference type="OMA" id="RWNESAC"/>
<accession>A0A1V2L0D0</accession>
<dbReference type="GO" id="GO:0005739">
    <property type="term" value="C:mitochondrion"/>
    <property type="evidence" value="ECO:0007669"/>
    <property type="project" value="UniProtKB-SubCell"/>
</dbReference>
<feature type="compositionally biased region" description="Low complexity" evidence="3">
    <location>
        <begin position="56"/>
        <end position="70"/>
    </location>
</feature>
<name>A0A1V2L0D0_CYBFA</name>
<dbReference type="Proteomes" id="UP000189513">
    <property type="component" value="Unassembled WGS sequence"/>
</dbReference>
<protein>
    <submittedName>
        <fullName evidence="4">Protein PET20, mitochondrial</fullName>
    </submittedName>
</protein>
<reference evidence="5" key="1">
    <citation type="journal article" date="2017" name="Genome Announc.">
        <title>Genome sequences of Cyberlindnera fabianii 65, Pichia kudriavzevii 129, and Saccharomyces cerevisiae 131 isolated from fermented masau fruits in Zimbabwe.</title>
        <authorList>
            <person name="van Rijswijck I.M.H."/>
            <person name="Derks M.F.L."/>
            <person name="Abee T."/>
            <person name="de Ridder D."/>
            <person name="Smid E.J."/>
        </authorList>
    </citation>
    <scope>NUCLEOTIDE SEQUENCE [LARGE SCALE GENOMIC DNA]</scope>
    <source>
        <strain evidence="5">65</strain>
    </source>
</reference>
<dbReference type="InterPro" id="IPR014804">
    <property type="entry name" value="Pet20-like"/>
</dbReference>
<dbReference type="Pfam" id="PF08692">
    <property type="entry name" value="Pet20"/>
    <property type="match status" value="1"/>
</dbReference>
<evidence type="ECO:0000256" key="2">
    <source>
        <dbReference type="ARBA" id="ARBA00023128"/>
    </source>
</evidence>
<dbReference type="EMBL" id="MPUK01000011">
    <property type="protein sequence ID" value="ONH65358.1"/>
    <property type="molecule type" value="Genomic_DNA"/>
</dbReference>
<keyword evidence="5" id="KW-1185">Reference proteome</keyword>
<evidence type="ECO:0000256" key="1">
    <source>
        <dbReference type="ARBA" id="ARBA00004173"/>
    </source>
</evidence>
<keyword evidence="2" id="KW-0496">Mitochondrion</keyword>
<evidence type="ECO:0000313" key="5">
    <source>
        <dbReference type="Proteomes" id="UP000189513"/>
    </source>
</evidence>
<gene>
    <name evidence="4" type="ORF">BON22_4722</name>
</gene>
<dbReference type="AlphaFoldDB" id="A0A1V2L0D0"/>
<sequence>MLKSFTTRPQMLLRVSTKRWHSSSSWPPQTKDANSNSNGEVETTDASKEAQPSPVKSASKSSASTSSRSTKNGRSLKKPISVKSNASTITNSFAYVVTPPSVNSTQHLDQNALRNDIFYGGFRPVLTPLRRPVTKTKKTPTIPLSWNMSACKLETFDDYSKVPQFVVDKLVPFHSPQEPGNEIRLGAKSRKEQKEMERLSKDVYEFILQFRK</sequence>
<feature type="region of interest" description="Disordered" evidence="3">
    <location>
        <begin position="1"/>
        <end position="82"/>
    </location>
</feature>
<organism evidence="4 5">
    <name type="scientific">Cyberlindnera fabianii</name>
    <name type="common">Yeast</name>
    <name type="synonym">Hansenula fabianii</name>
    <dbReference type="NCBI Taxonomy" id="36022"/>
    <lineage>
        <taxon>Eukaryota</taxon>
        <taxon>Fungi</taxon>
        <taxon>Dikarya</taxon>
        <taxon>Ascomycota</taxon>
        <taxon>Saccharomycotina</taxon>
        <taxon>Saccharomycetes</taxon>
        <taxon>Phaffomycetales</taxon>
        <taxon>Phaffomycetaceae</taxon>
        <taxon>Cyberlindnera</taxon>
    </lineage>
</organism>
<comment type="caution">
    <text evidence="4">The sequence shown here is derived from an EMBL/GenBank/DDBJ whole genome shotgun (WGS) entry which is preliminary data.</text>
</comment>
<evidence type="ECO:0000313" key="4">
    <source>
        <dbReference type="EMBL" id="ONH65358.1"/>
    </source>
</evidence>